<dbReference type="AlphaFoldDB" id="A0A316ZC53"/>
<evidence type="ECO:0000256" key="3">
    <source>
        <dbReference type="ARBA" id="ARBA00030602"/>
    </source>
</evidence>
<dbReference type="RefSeq" id="XP_025598092.1">
    <property type="nucleotide sequence ID" value="XM_025745252.1"/>
</dbReference>
<evidence type="ECO:0000256" key="2">
    <source>
        <dbReference type="ARBA" id="ARBA00022679"/>
    </source>
</evidence>
<evidence type="ECO:0000313" key="6">
    <source>
        <dbReference type="Proteomes" id="UP000245946"/>
    </source>
</evidence>
<dbReference type="Proteomes" id="UP000245946">
    <property type="component" value="Unassembled WGS sequence"/>
</dbReference>
<evidence type="ECO:0000313" key="5">
    <source>
        <dbReference type="EMBL" id="PWN97813.1"/>
    </source>
</evidence>
<keyword evidence="2" id="KW-0808">Transferase</keyword>
<evidence type="ECO:0000259" key="4">
    <source>
        <dbReference type="Pfam" id="PF06094"/>
    </source>
</evidence>
<dbReference type="InterPro" id="IPR045038">
    <property type="entry name" value="AIG2-like"/>
</dbReference>
<proteinExistence type="inferred from homology"/>
<dbReference type="InterPro" id="IPR013024">
    <property type="entry name" value="GGCT-like"/>
</dbReference>
<dbReference type="OrthoDB" id="1044435at2759"/>
<feature type="domain" description="Gamma-glutamylcyclotransferase AIG2-like" evidence="4">
    <location>
        <begin position="18"/>
        <end position="117"/>
    </location>
</feature>
<dbReference type="InterPro" id="IPR009288">
    <property type="entry name" value="AIG2-like_dom"/>
</dbReference>
<sequence>MAAVDPACAAAQDGTYACFFYGTLMHPQVLARILACADGGAHLGVQVALLPSYVAHRVSHAEYPGLAPCRTATAASAASSAAASCVRGVVVRGLTAHDVAALDAFEGDEYVRAPVQALVLGAPVPNSLRVARDLPHLFAHLSPERIARLLQQQGEQRGEESMVRRETVQTYLWRDGEGLLEQEWRWEHFVDAHARRWVSGERN</sequence>
<organism evidence="5 6">
    <name type="scientific">Tilletiopsis washingtonensis</name>
    <dbReference type="NCBI Taxonomy" id="58919"/>
    <lineage>
        <taxon>Eukaryota</taxon>
        <taxon>Fungi</taxon>
        <taxon>Dikarya</taxon>
        <taxon>Basidiomycota</taxon>
        <taxon>Ustilaginomycotina</taxon>
        <taxon>Exobasidiomycetes</taxon>
        <taxon>Entylomatales</taxon>
        <taxon>Entylomatales incertae sedis</taxon>
        <taxon>Tilletiopsis</taxon>
    </lineage>
</organism>
<accession>A0A316ZC53</accession>
<dbReference type="EMBL" id="KZ819293">
    <property type="protein sequence ID" value="PWN97813.1"/>
    <property type="molecule type" value="Genomic_DNA"/>
</dbReference>
<dbReference type="GO" id="GO:0016740">
    <property type="term" value="F:transferase activity"/>
    <property type="evidence" value="ECO:0007669"/>
    <property type="project" value="UniProtKB-KW"/>
</dbReference>
<dbReference type="PANTHER" id="PTHR31544:SF2">
    <property type="entry name" value="AIG2-LIKE PROTEIN D"/>
    <property type="match status" value="1"/>
</dbReference>
<keyword evidence="6" id="KW-1185">Reference proteome</keyword>
<name>A0A316ZC53_9BASI</name>
<gene>
    <name evidence="5" type="ORF">FA09DRAFT_360640</name>
</gene>
<dbReference type="PANTHER" id="PTHR31544">
    <property type="entry name" value="AIG2-LIKE PROTEIN D"/>
    <property type="match status" value="1"/>
</dbReference>
<comment type="similarity">
    <text evidence="1">Belongs to the gamma-glutamylcyclotransferase family.</text>
</comment>
<dbReference type="GeneID" id="37272796"/>
<protein>
    <recommendedName>
        <fullName evidence="3">Putative gamma-glutamylcyclotransferase</fullName>
    </recommendedName>
</protein>
<dbReference type="CDD" id="cd06661">
    <property type="entry name" value="GGCT_like"/>
    <property type="match status" value="1"/>
</dbReference>
<dbReference type="Pfam" id="PF06094">
    <property type="entry name" value="GGACT"/>
    <property type="match status" value="1"/>
</dbReference>
<dbReference type="SUPFAM" id="SSF110857">
    <property type="entry name" value="Gamma-glutamyl cyclotransferase-like"/>
    <property type="match status" value="1"/>
</dbReference>
<evidence type="ECO:0000256" key="1">
    <source>
        <dbReference type="ARBA" id="ARBA00008861"/>
    </source>
</evidence>
<dbReference type="InterPro" id="IPR036568">
    <property type="entry name" value="GGCT-like_sf"/>
</dbReference>
<dbReference type="Gene3D" id="3.10.490.10">
    <property type="entry name" value="Gamma-glutamyl cyclotransferase-like"/>
    <property type="match status" value="1"/>
</dbReference>
<reference evidence="5 6" key="1">
    <citation type="journal article" date="2018" name="Mol. Biol. Evol.">
        <title>Broad Genomic Sampling Reveals a Smut Pathogenic Ancestry of the Fungal Clade Ustilaginomycotina.</title>
        <authorList>
            <person name="Kijpornyongpan T."/>
            <person name="Mondo S.J."/>
            <person name="Barry K."/>
            <person name="Sandor L."/>
            <person name="Lee J."/>
            <person name="Lipzen A."/>
            <person name="Pangilinan J."/>
            <person name="LaButti K."/>
            <person name="Hainaut M."/>
            <person name="Henrissat B."/>
            <person name="Grigoriev I.V."/>
            <person name="Spatafora J.W."/>
            <person name="Aime M.C."/>
        </authorList>
    </citation>
    <scope>NUCLEOTIDE SEQUENCE [LARGE SCALE GENOMIC DNA]</scope>
    <source>
        <strain evidence="5 6">MCA 4186</strain>
    </source>
</reference>